<keyword evidence="2" id="KW-1185">Reference proteome</keyword>
<sequence>MTHHNDHIGPYWPGYTGIANMVIFGDSYSSIGYPNFYPRPDKDHPLGSPAPSYYWTDGKDKPNWVGHLVEKHKGNPDLLVYNYAVGGDDVRALEHQVKKRFLPNVGKQPEWAPWKSDNTLFVTWIGINDCAMLRSDQAIEEAQQKLFGLQQEIYEEGGRNFLFIDIPPMTKSPAFRGNTGSLVGRVYEKWNETLRKNVKAFLSENEDVTTMILSSFDFFNLIFKTPSEYGFDEKDIRRRFGPVWADHIHPTTRMHELFAGRVNEFLRSYPVGVTARTE</sequence>
<organism evidence="1 2">
    <name type="scientific">Thelephora terrestris</name>
    <dbReference type="NCBI Taxonomy" id="56493"/>
    <lineage>
        <taxon>Eukaryota</taxon>
        <taxon>Fungi</taxon>
        <taxon>Dikarya</taxon>
        <taxon>Basidiomycota</taxon>
        <taxon>Agaricomycotina</taxon>
        <taxon>Agaricomycetes</taxon>
        <taxon>Thelephorales</taxon>
        <taxon>Thelephoraceae</taxon>
        <taxon>Thelephora</taxon>
    </lineage>
</organism>
<proteinExistence type="predicted"/>
<dbReference type="Pfam" id="PF00657">
    <property type="entry name" value="Lipase_GDSL"/>
    <property type="match status" value="1"/>
</dbReference>
<dbReference type="InterPro" id="IPR001087">
    <property type="entry name" value="GDSL"/>
</dbReference>
<comment type="caution">
    <text evidence="1">The sequence shown here is derived from an EMBL/GenBank/DDBJ whole genome shotgun (WGS) entry which is preliminary data.</text>
</comment>
<evidence type="ECO:0000313" key="2">
    <source>
        <dbReference type="Proteomes" id="UP000736335"/>
    </source>
</evidence>
<reference evidence="1" key="2">
    <citation type="submission" date="2020-11" db="EMBL/GenBank/DDBJ databases">
        <authorList>
            <consortium name="DOE Joint Genome Institute"/>
            <person name="Kuo A."/>
            <person name="Miyauchi S."/>
            <person name="Kiss E."/>
            <person name="Drula E."/>
            <person name="Kohler A."/>
            <person name="Sanchez-Garcia M."/>
            <person name="Andreopoulos B."/>
            <person name="Barry K.W."/>
            <person name="Bonito G."/>
            <person name="Buee M."/>
            <person name="Carver A."/>
            <person name="Chen C."/>
            <person name="Cichocki N."/>
            <person name="Clum A."/>
            <person name="Culley D."/>
            <person name="Crous P.W."/>
            <person name="Fauchery L."/>
            <person name="Girlanda M."/>
            <person name="Hayes R."/>
            <person name="Keri Z."/>
            <person name="Labutti K."/>
            <person name="Lipzen A."/>
            <person name="Lombard V."/>
            <person name="Magnuson J."/>
            <person name="Maillard F."/>
            <person name="Morin E."/>
            <person name="Murat C."/>
            <person name="Nolan M."/>
            <person name="Ohm R."/>
            <person name="Pangilinan J."/>
            <person name="Pereira M."/>
            <person name="Perotto S."/>
            <person name="Peter M."/>
            <person name="Riley R."/>
            <person name="Sitrit Y."/>
            <person name="Stielow B."/>
            <person name="Szollosi G."/>
            <person name="Zifcakova L."/>
            <person name="Stursova M."/>
            <person name="Spatafora J.W."/>
            <person name="Tedersoo L."/>
            <person name="Vaario L.-M."/>
            <person name="Yamada A."/>
            <person name="Yan M."/>
            <person name="Wang P."/>
            <person name="Xu J."/>
            <person name="Bruns T."/>
            <person name="Baldrian P."/>
            <person name="Vilgalys R."/>
            <person name="Henrissat B."/>
            <person name="Grigoriev I.V."/>
            <person name="Hibbett D."/>
            <person name="Nagy L.G."/>
            <person name="Martin F.M."/>
        </authorList>
    </citation>
    <scope>NUCLEOTIDE SEQUENCE</scope>
    <source>
        <strain evidence="1">UH-Tt-Lm1</strain>
    </source>
</reference>
<accession>A0A9P6LBZ8</accession>
<dbReference type="Proteomes" id="UP000736335">
    <property type="component" value="Unassembled WGS sequence"/>
</dbReference>
<dbReference type="AlphaFoldDB" id="A0A9P6LBZ8"/>
<dbReference type="InterPro" id="IPR036514">
    <property type="entry name" value="SGNH_hydro_sf"/>
</dbReference>
<dbReference type="GO" id="GO:0016788">
    <property type="term" value="F:hydrolase activity, acting on ester bonds"/>
    <property type="evidence" value="ECO:0007669"/>
    <property type="project" value="InterPro"/>
</dbReference>
<keyword evidence="1" id="KW-0378">Hydrolase</keyword>
<evidence type="ECO:0000313" key="1">
    <source>
        <dbReference type="EMBL" id="KAF9792227.1"/>
    </source>
</evidence>
<gene>
    <name evidence="1" type="ORF">BJ322DRAFT_1027848</name>
</gene>
<dbReference type="OrthoDB" id="1600564at2759"/>
<dbReference type="Gene3D" id="3.40.50.1110">
    <property type="entry name" value="SGNH hydrolase"/>
    <property type="match status" value="1"/>
</dbReference>
<name>A0A9P6LBZ8_9AGAM</name>
<dbReference type="EMBL" id="WIUZ02000001">
    <property type="protein sequence ID" value="KAF9792227.1"/>
    <property type="molecule type" value="Genomic_DNA"/>
</dbReference>
<reference evidence="1" key="1">
    <citation type="journal article" date="2020" name="Nat. Commun.">
        <title>Large-scale genome sequencing of mycorrhizal fungi provides insights into the early evolution of symbiotic traits.</title>
        <authorList>
            <person name="Miyauchi S."/>
            <person name="Kiss E."/>
            <person name="Kuo A."/>
            <person name="Drula E."/>
            <person name="Kohler A."/>
            <person name="Sanchez-Garcia M."/>
            <person name="Morin E."/>
            <person name="Andreopoulos B."/>
            <person name="Barry K.W."/>
            <person name="Bonito G."/>
            <person name="Buee M."/>
            <person name="Carver A."/>
            <person name="Chen C."/>
            <person name="Cichocki N."/>
            <person name="Clum A."/>
            <person name="Culley D."/>
            <person name="Crous P.W."/>
            <person name="Fauchery L."/>
            <person name="Girlanda M."/>
            <person name="Hayes R.D."/>
            <person name="Keri Z."/>
            <person name="LaButti K."/>
            <person name="Lipzen A."/>
            <person name="Lombard V."/>
            <person name="Magnuson J."/>
            <person name="Maillard F."/>
            <person name="Murat C."/>
            <person name="Nolan M."/>
            <person name="Ohm R.A."/>
            <person name="Pangilinan J."/>
            <person name="Pereira M.F."/>
            <person name="Perotto S."/>
            <person name="Peter M."/>
            <person name="Pfister S."/>
            <person name="Riley R."/>
            <person name="Sitrit Y."/>
            <person name="Stielow J.B."/>
            <person name="Szollosi G."/>
            <person name="Zifcakova L."/>
            <person name="Stursova M."/>
            <person name="Spatafora J.W."/>
            <person name="Tedersoo L."/>
            <person name="Vaario L.M."/>
            <person name="Yamada A."/>
            <person name="Yan M."/>
            <person name="Wang P."/>
            <person name="Xu J."/>
            <person name="Bruns T."/>
            <person name="Baldrian P."/>
            <person name="Vilgalys R."/>
            <person name="Dunand C."/>
            <person name="Henrissat B."/>
            <person name="Grigoriev I.V."/>
            <person name="Hibbett D."/>
            <person name="Nagy L.G."/>
            <person name="Martin F.M."/>
        </authorList>
    </citation>
    <scope>NUCLEOTIDE SEQUENCE</scope>
    <source>
        <strain evidence="1">UH-Tt-Lm1</strain>
    </source>
</reference>
<protein>
    <submittedName>
        <fullName evidence="1">SGNH hydrolase-type esterase domain-containing protein</fullName>
    </submittedName>
</protein>
<dbReference type="SUPFAM" id="SSF52266">
    <property type="entry name" value="SGNH hydrolase"/>
    <property type="match status" value="1"/>
</dbReference>